<keyword evidence="6" id="KW-0378">Hydrolase</keyword>
<dbReference type="Pfam" id="PF08284">
    <property type="entry name" value="RVP_2"/>
    <property type="match status" value="1"/>
</dbReference>
<dbReference type="CDD" id="cd01647">
    <property type="entry name" value="RT_LTR"/>
    <property type="match status" value="1"/>
</dbReference>
<dbReference type="EMBL" id="JADOXO010000767">
    <property type="protein sequence ID" value="KAF9800519.1"/>
    <property type="molecule type" value="Genomic_DNA"/>
</dbReference>
<dbReference type="PROSITE" id="PS50994">
    <property type="entry name" value="INTEGRASE"/>
    <property type="match status" value="1"/>
</dbReference>
<keyword evidence="8" id="KW-0695">RNA-directed DNA polymerase</keyword>
<dbReference type="Pfam" id="PF00078">
    <property type="entry name" value="RVT_1"/>
    <property type="match status" value="1"/>
</dbReference>
<dbReference type="InterPro" id="IPR036397">
    <property type="entry name" value="RNaseH_sf"/>
</dbReference>
<evidence type="ECO:0000256" key="3">
    <source>
        <dbReference type="ARBA" id="ARBA00022695"/>
    </source>
</evidence>
<evidence type="ECO:0000256" key="5">
    <source>
        <dbReference type="ARBA" id="ARBA00022759"/>
    </source>
</evidence>
<evidence type="ECO:0000259" key="10">
    <source>
        <dbReference type="PROSITE" id="PS50994"/>
    </source>
</evidence>
<reference evidence="11" key="2">
    <citation type="journal article" name="Front. Microbiol.">
        <title>Degradative Capacity of Two Strains of Rhodonia placenta: From Phenotype to Genotype.</title>
        <authorList>
            <person name="Kolle M."/>
            <person name="Horta M.A.C."/>
            <person name="Nowrousian M."/>
            <person name="Ohm R.A."/>
            <person name="Benz J.P."/>
            <person name="Pilgard A."/>
        </authorList>
    </citation>
    <scope>NUCLEOTIDE SEQUENCE</scope>
    <source>
        <strain evidence="11">FPRL280</strain>
    </source>
</reference>
<dbReference type="CDD" id="cd09274">
    <property type="entry name" value="RNase_HI_RT_Ty3"/>
    <property type="match status" value="1"/>
</dbReference>
<dbReference type="PANTHER" id="PTHR37984:SF5">
    <property type="entry name" value="PROTEIN NYNRIN-LIKE"/>
    <property type="match status" value="1"/>
</dbReference>
<evidence type="ECO:0000256" key="4">
    <source>
        <dbReference type="ARBA" id="ARBA00022722"/>
    </source>
</evidence>
<dbReference type="InterPro" id="IPR041373">
    <property type="entry name" value="RT_RNaseH"/>
</dbReference>
<dbReference type="Pfam" id="PF17921">
    <property type="entry name" value="Integrase_H2C2"/>
    <property type="match status" value="1"/>
</dbReference>
<dbReference type="GO" id="GO:0015074">
    <property type="term" value="P:DNA integration"/>
    <property type="evidence" value="ECO:0007669"/>
    <property type="project" value="InterPro"/>
</dbReference>
<evidence type="ECO:0000256" key="1">
    <source>
        <dbReference type="ARBA" id="ARBA00012493"/>
    </source>
</evidence>
<dbReference type="Proteomes" id="UP000639403">
    <property type="component" value="Unassembled WGS sequence"/>
</dbReference>
<dbReference type="GO" id="GO:0003964">
    <property type="term" value="F:RNA-directed DNA polymerase activity"/>
    <property type="evidence" value="ECO:0007669"/>
    <property type="project" value="UniProtKB-KW"/>
</dbReference>
<keyword evidence="2" id="KW-0808">Transferase</keyword>
<keyword evidence="3" id="KW-0548">Nucleotidyltransferase</keyword>
<dbReference type="GO" id="GO:0003723">
    <property type="term" value="F:RNA binding"/>
    <property type="evidence" value="ECO:0007669"/>
    <property type="project" value="UniProtKB-KW"/>
</dbReference>
<dbReference type="PROSITE" id="PS50878">
    <property type="entry name" value="RT_POL"/>
    <property type="match status" value="1"/>
</dbReference>
<dbReference type="SUPFAM" id="SSF56672">
    <property type="entry name" value="DNA/RNA polymerases"/>
    <property type="match status" value="1"/>
</dbReference>
<dbReference type="Gene3D" id="3.30.70.270">
    <property type="match status" value="2"/>
</dbReference>
<evidence type="ECO:0000313" key="12">
    <source>
        <dbReference type="Proteomes" id="UP000639403"/>
    </source>
</evidence>
<dbReference type="GO" id="GO:0005634">
    <property type="term" value="C:nucleus"/>
    <property type="evidence" value="ECO:0007669"/>
    <property type="project" value="UniProtKB-ARBA"/>
</dbReference>
<evidence type="ECO:0000256" key="8">
    <source>
        <dbReference type="ARBA" id="ARBA00022918"/>
    </source>
</evidence>
<dbReference type="SUPFAM" id="SSF53098">
    <property type="entry name" value="Ribonuclease H-like"/>
    <property type="match status" value="1"/>
</dbReference>
<dbReference type="Gene3D" id="3.10.10.10">
    <property type="entry name" value="HIV Type 1 Reverse Transcriptase, subunit A, domain 1"/>
    <property type="match status" value="1"/>
</dbReference>
<dbReference type="Gene3D" id="1.10.340.70">
    <property type="match status" value="1"/>
</dbReference>
<organism evidence="11 12">
    <name type="scientific">Rhodonia placenta</name>
    <dbReference type="NCBI Taxonomy" id="104341"/>
    <lineage>
        <taxon>Eukaryota</taxon>
        <taxon>Fungi</taxon>
        <taxon>Dikarya</taxon>
        <taxon>Basidiomycota</taxon>
        <taxon>Agaricomycotina</taxon>
        <taxon>Agaricomycetes</taxon>
        <taxon>Polyporales</taxon>
        <taxon>Adustoporiaceae</taxon>
        <taxon>Rhodonia</taxon>
    </lineage>
</organism>
<evidence type="ECO:0000256" key="2">
    <source>
        <dbReference type="ARBA" id="ARBA00022679"/>
    </source>
</evidence>
<comment type="caution">
    <text evidence="11">The sequence shown here is derived from an EMBL/GenBank/DDBJ whole genome shotgun (WGS) entry which is preliminary data.</text>
</comment>
<dbReference type="FunFam" id="3.30.70.270:FF:000026">
    <property type="entry name" value="Transposon Ty3-G Gag-Pol polyprotein"/>
    <property type="match status" value="1"/>
</dbReference>
<dbReference type="AlphaFoldDB" id="A0A8H7TWW0"/>
<dbReference type="InterPro" id="IPR043128">
    <property type="entry name" value="Rev_trsase/Diguanyl_cyclase"/>
</dbReference>
<keyword evidence="5" id="KW-0255">Endonuclease</keyword>
<dbReference type="InterPro" id="IPR001584">
    <property type="entry name" value="Integrase_cat-core"/>
</dbReference>
<dbReference type="InterPro" id="IPR050951">
    <property type="entry name" value="Retrovirus_Pol_polyprotein"/>
</dbReference>
<dbReference type="Gene3D" id="2.40.70.10">
    <property type="entry name" value="Acid Proteases"/>
    <property type="match status" value="1"/>
</dbReference>
<dbReference type="InterPro" id="IPR012337">
    <property type="entry name" value="RNaseH-like_sf"/>
</dbReference>
<gene>
    <name evidence="11" type="ORF">IEO21_10345</name>
</gene>
<dbReference type="InterPro" id="IPR043502">
    <property type="entry name" value="DNA/RNA_pol_sf"/>
</dbReference>
<evidence type="ECO:0000256" key="6">
    <source>
        <dbReference type="ARBA" id="ARBA00022801"/>
    </source>
</evidence>
<dbReference type="GO" id="GO:0016787">
    <property type="term" value="F:hydrolase activity"/>
    <property type="evidence" value="ECO:0007669"/>
    <property type="project" value="UniProtKB-KW"/>
</dbReference>
<evidence type="ECO:0000259" key="9">
    <source>
        <dbReference type="PROSITE" id="PS50878"/>
    </source>
</evidence>
<reference evidence="11" key="1">
    <citation type="submission" date="2020-11" db="EMBL/GenBank/DDBJ databases">
        <authorList>
            <person name="Koelle M."/>
            <person name="Horta M.A.C."/>
            <person name="Nowrousian M."/>
            <person name="Ohm R.A."/>
            <person name="Benz P."/>
            <person name="Pilgard A."/>
        </authorList>
    </citation>
    <scope>NUCLEOTIDE SEQUENCE</scope>
    <source>
        <strain evidence="11">FPRL280</strain>
    </source>
</reference>
<keyword evidence="7" id="KW-0694">RNA-binding</keyword>
<dbReference type="Gene3D" id="3.10.20.370">
    <property type="match status" value="1"/>
</dbReference>
<dbReference type="CDD" id="cd00303">
    <property type="entry name" value="retropepsin_like"/>
    <property type="match status" value="1"/>
</dbReference>
<feature type="domain" description="Reverse transcriptase" evidence="9">
    <location>
        <begin position="232"/>
        <end position="412"/>
    </location>
</feature>
<dbReference type="PANTHER" id="PTHR37984">
    <property type="entry name" value="PROTEIN CBG26694"/>
    <property type="match status" value="1"/>
</dbReference>
<dbReference type="InterPro" id="IPR000477">
    <property type="entry name" value="RT_dom"/>
</dbReference>
<dbReference type="GO" id="GO:0004519">
    <property type="term" value="F:endonuclease activity"/>
    <property type="evidence" value="ECO:0007669"/>
    <property type="project" value="UniProtKB-KW"/>
</dbReference>
<sequence length="905" mass="103758">MVDSGATTKFINKCFITENRVRTRKLKEPIPLYNINGMLNKDGSISEVAVLQMQIGDHVEKIVFTVTDIGPEDVIVGLDWLCEHNPVIDWESGSLKLSRCPEMCSARKTGQMEQAATAHDTGVRPMAHRPWEQGITLPGAPQLFVAAGHTYSQLFAEEEIKKKVVKTAEESVPKQYHEFLKVFSKEASEGLPERKPYDHAIKLMPGYSMFHSKVYPLSNNEQEELDKFLKEQLAKGYIRESKSPISSPFFIKKKEGTLRPVQDYRWLNAITVKNRYPLPLIAEMVDKLRGATLFTKFDVRWGYNNIRIKAGDEWKAAFVTNRGLYEPLVMFFGLTNSPATFQAMMNDIFHDLIIGGKVLVYLDDILVFSTNQEEHEKVTCEVLCRLQDNDLFLKPEKCEWDVPKVDYVGYVFGGDEVAMDPVKLKGINEWPVPRNKKDVQKFRGFSNFYCRFIKDFAKISQPLNRLTGNDPWHWGEEEQHTFDELKRLFATTPVLALFDPNRETRIEVDASGYSTGNILMQKQDNGKWHPIAFRSRAMDPAQRNYEIYNKEMLAIIAALDDWRHYLKGLPNQFEIVTNHKNLEYWCMSQHLTRRQARWSLFLACFDFRITHKAGMLNGKADALSRRSDHQVSDEDDNTDQVVLKQKHFCIATTRRGHASVTADQSLLKHIRECSEKDRDVAEALEKVQNLGPPRLQKGFEEWNAEQGLLLFCGMVYVPKNAELRRDIVKIHHDLLIASHGGRAKTLELVLWNYWWPGMSKFVNEYVSTCDVCNRTKTFPAKPQGPLKPNEIPERPWQTITTDMIVSLSKSDGFDSILVTADRFTKQVHFSACHETLTAEGAADLYIRDVFKHHGAPAKVISDRGPQFASKYLHAVYKGLGIEPALSTAFHPQTDGQTERWNQEIE</sequence>
<keyword evidence="4" id="KW-0540">Nuclease</keyword>
<proteinExistence type="predicted"/>
<dbReference type="InterPro" id="IPR041588">
    <property type="entry name" value="Integrase_H2C2"/>
</dbReference>
<dbReference type="Gene3D" id="3.30.420.10">
    <property type="entry name" value="Ribonuclease H-like superfamily/Ribonuclease H"/>
    <property type="match status" value="1"/>
</dbReference>
<protein>
    <recommendedName>
        <fullName evidence="1">RNA-directed DNA polymerase</fullName>
        <ecNumber evidence="1">2.7.7.49</ecNumber>
    </recommendedName>
</protein>
<dbReference type="InterPro" id="IPR021109">
    <property type="entry name" value="Peptidase_aspartic_dom_sf"/>
</dbReference>
<dbReference type="Pfam" id="PF17917">
    <property type="entry name" value="RT_RNaseH"/>
    <property type="match status" value="1"/>
</dbReference>
<name>A0A8H7TWW0_9APHY</name>
<dbReference type="FunFam" id="3.10.20.370:FF:000001">
    <property type="entry name" value="Retrovirus-related Pol polyprotein from transposon 17.6-like protein"/>
    <property type="match status" value="1"/>
</dbReference>
<feature type="domain" description="Integrase catalytic" evidence="10">
    <location>
        <begin position="791"/>
        <end position="905"/>
    </location>
</feature>
<dbReference type="EC" id="2.7.7.49" evidence="1"/>
<accession>A0A8H7TWW0</accession>
<evidence type="ECO:0000256" key="7">
    <source>
        <dbReference type="ARBA" id="ARBA00022884"/>
    </source>
</evidence>
<evidence type="ECO:0000313" key="11">
    <source>
        <dbReference type="EMBL" id="KAF9800519.1"/>
    </source>
</evidence>